<evidence type="ECO:0000313" key="6">
    <source>
        <dbReference type="Proteomes" id="UP000078390"/>
    </source>
</evidence>
<dbReference type="Gene3D" id="3.40.1670.10">
    <property type="entry name" value="UbiD C-terminal domain-like"/>
    <property type="match status" value="1"/>
</dbReference>
<dbReference type="PANTHER" id="PTHR30108">
    <property type="entry name" value="3-OCTAPRENYL-4-HYDROXYBENZOATE CARBOXY-LYASE-RELATED"/>
    <property type="match status" value="1"/>
</dbReference>
<dbReference type="AlphaFoldDB" id="A0A179D7V1"/>
<dbReference type="GO" id="GO:0005829">
    <property type="term" value="C:cytosol"/>
    <property type="evidence" value="ECO:0007669"/>
    <property type="project" value="TreeGrafter"/>
</dbReference>
<comment type="caution">
    <text evidence="5">The sequence shown here is derived from an EMBL/GenBank/DDBJ whole genome shotgun (WGS) entry which is preliminary data.</text>
</comment>
<dbReference type="Gene3D" id="1.20.5.570">
    <property type="entry name" value="Single helix bin"/>
    <property type="match status" value="1"/>
</dbReference>
<dbReference type="InterPro" id="IPR049383">
    <property type="entry name" value="UbiD-like_N"/>
</dbReference>
<evidence type="ECO:0000259" key="3">
    <source>
        <dbReference type="Pfam" id="PF20695"/>
    </source>
</evidence>
<dbReference type="GO" id="GO:0008694">
    <property type="term" value="F:4-hydroxy-3-polyprenylbenzoate decarboxylase activity"/>
    <property type="evidence" value="ECO:0007669"/>
    <property type="project" value="TreeGrafter"/>
</dbReference>
<keyword evidence="5" id="KW-0456">Lyase</keyword>
<dbReference type="InterPro" id="IPR002830">
    <property type="entry name" value="UbiD"/>
</dbReference>
<dbReference type="NCBIfam" id="TIGR03701">
    <property type="entry name" value="mena_SCO4490"/>
    <property type="match status" value="1"/>
</dbReference>
<accession>A0A179D7V1</accession>
<dbReference type="PATRIC" id="fig|999894.6.peg.328"/>
<keyword evidence="6" id="KW-1185">Reference proteome</keyword>
<dbReference type="Pfam" id="PF20696">
    <property type="entry name" value="UbiD_C"/>
    <property type="match status" value="1"/>
</dbReference>
<proteinExistence type="inferred from homology"/>
<dbReference type="STRING" id="999894.TDIS_0327"/>
<dbReference type="InterPro" id="IPR049381">
    <property type="entry name" value="UbiD-like_C"/>
</dbReference>
<dbReference type="GO" id="GO:0006744">
    <property type="term" value="P:ubiquinone biosynthetic process"/>
    <property type="evidence" value="ECO:0007669"/>
    <property type="project" value="TreeGrafter"/>
</dbReference>
<dbReference type="EC" id="4.1.1.-" evidence="5"/>
<gene>
    <name evidence="5" type="ORF">TDIS_0327</name>
</gene>
<reference evidence="5 6" key="1">
    <citation type="submission" date="2016-04" db="EMBL/GenBank/DDBJ databases">
        <title>Genome analysis of Thermosulfurimonas dismutans, the first thermophilic sulfur-disproportionating bacterium of the phylum Thermodesulfobacteria.</title>
        <authorList>
            <person name="Mardanov A.V."/>
            <person name="Beletsky A.V."/>
            <person name="Kadnikov V.V."/>
            <person name="Slobodkin A.I."/>
            <person name="Ravin N.V."/>
        </authorList>
    </citation>
    <scope>NUCLEOTIDE SEQUENCE [LARGE SCALE GENOMIC DNA]</scope>
    <source>
        <strain evidence="5 6">S95</strain>
    </source>
</reference>
<feature type="domain" description="3-octaprenyl-4-hydroxybenzoate carboxy-lyase-like N-terminal" evidence="3">
    <location>
        <begin position="11"/>
        <end position="84"/>
    </location>
</feature>
<dbReference type="Pfam" id="PF20695">
    <property type="entry name" value="UbiD_N"/>
    <property type="match status" value="1"/>
</dbReference>
<protein>
    <submittedName>
        <fullName evidence="5">3-polyprenyl-4-hydroxybenzoate carboxy-lyase</fullName>
        <ecNumber evidence="5">4.1.1.-</ecNumber>
    </submittedName>
</protein>
<name>A0A179D7V1_9BACT</name>
<organism evidence="5 6">
    <name type="scientific">Thermosulfurimonas dismutans</name>
    <dbReference type="NCBI Taxonomy" id="999894"/>
    <lineage>
        <taxon>Bacteria</taxon>
        <taxon>Pseudomonadati</taxon>
        <taxon>Thermodesulfobacteriota</taxon>
        <taxon>Thermodesulfobacteria</taxon>
        <taxon>Thermodesulfobacteriales</taxon>
        <taxon>Thermodesulfobacteriaceae</taxon>
        <taxon>Thermosulfurimonas</taxon>
    </lineage>
</organism>
<dbReference type="InterPro" id="IPR022390">
    <property type="entry name" value="HBDC"/>
</dbReference>
<feature type="domain" description="3-octaprenyl-4-hydroxybenzoate carboxy-lyase-like C-terminal" evidence="4">
    <location>
        <begin position="323"/>
        <end position="446"/>
    </location>
</feature>
<dbReference type="PANTHER" id="PTHR30108:SF17">
    <property type="entry name" value="FERULIC ACID DECARBOXYLASE 1"/>
    <property type="match status" value="1"/>
</dbReference>
<dbReference type="Pfam" id="PF01977">
    <property type="entry name" value="UbiD"/>
    <property type="match status" value="1"/>
</dbReference>
<dbReference type="EMBL" id="LWLG01000001">
    <property type="protein sequence ID" value="OAQ21809.1"/>
    <property type="molecule type" value="Genomic_DNA"/>
</dbReference>
<dbReference type="SUPFAM" id="SSF143968">
    <property type="entry name" value="UbiD C-terminal domain-like"/>
    <property type="match status" value="1"/>
</dbReference>
<dbReference type="InterPro" id="IPR048304">
    <property type="entry name" value="UbiD_Rift_dom"/>
</dbReference>
<evidence type="ECO:0000259" key="4">
    <source>
        <dbReference type="Pfam" id="PF20696"/>
    </source>
</evidence>
<dbReference type="Proteomes" id="UP000078390">
    <property type="component" value="Unassembled WGS sequence"/>
</dbReference>
<dbReference type="NCBIfam" id="TIGR00148">
    <property type="entry name" value="UbiD family decarboxylase"/>
    <property type="match status" value="1"/>
</dbReference>
<feature type="domain" description="3-octaprenyl-4-hydroxybenzoate carboxy-lyase-like Rift-related" evidence="2">
    <location>
        <begin position="120"/>
        <end position="318"/>
    </location>
</feature>
<sequence length="493" mass="55671">MIAYRNLQEFVERLSAEGELLRIKEPVSPDLEITEITDRVVKRGGPALLFERVKGYDLPVLTNAFGSMRRMSLALGVSDLEALGREISDFLQVEAPDSLFKKLKLVPKLKRLANMFPKMVSKAPCQEIILKGDEVDLLRLPVLKCWPKDGGPFITLPVVITKHPETGVRNAGMYRMQVFDKNTTGMHWHTHKGGAHHFRVAERLGQRLPVAVAIGPDPAVTYAATAPLPEDVDEFVFAGFLRGKPVELVKCITVPLEVPAESQIVLEGYVEPGERRLEGPFGDHTGYYSLPDYYPVFHITCMTMRKDAIYPATIVGRPPQEDCYMAKATERLFLPLIKKTLPEIVDMNLPIEGVFHNLAFVSIDKRYPGHARKVACALWGLGQMMFTKIIVIFDKEVNVQDLSECLWRLGNNVDPARDIFFVQGPVDALDHASPYPFYGSKMAIDATRKWPEEGFGRDWPEVIEMTPEVKARIDKLWSKLGVEKFLERTKRDL</sequence>
<dbReference type="SUPFAM" id="SSF50475">
    <property type="entry name" value="FMN-binding split barrel"/>
    <property type="match status" value="1"/>
</dbReference>
<evidence type="ECO:0000313" key="5">
    <source>
        <dbReference type="EMBL" id="OAQ21809.1"/>
    </source>
</evidence>
<evidence type="ECO:0000256" key="1">
    <source>
        <dbReference type="ARBA" id="ARBA00010021"/>
    </source>
</evidence>
<comment type="similarity">
    <text evidence="1">Belongs to the UbiD family.</text>
</comment>
<evidence type="ECO:0000259" key="2">
    <source>
        <dbReference type="Pfam" id="PF01977"/>
    </source>
</evidence>